<accession>A0A087CJC9</accession>
<proteinExistence type="predicted"/>
<keyword evidence="2" id="KW-1185">Reference proteome</keyword>
<protein>
    <submittedName>
        <fullName evidence="1">Uncharacterized protein</fullName>
    </submittedName>
</protein>
<sequence length="60" mass="6451">MGTLLLRLIAYAAGSVKSSRHTAPAQHQNSADAGFRLRSCDKSCLPAMSSVMPRHRVLAL</sequence>
<comment type="caution">
    <text evidence="1">The sequence shown here is derived from an EMBL/GenBank/DDBJ whole genome shotgun (WGS) entry which is preliminary data.</text>
</comment>
<dbReference type="Proteomes" id="UP000029050">
    <property type="component" value="Unassembled WGS sequence"/>
</dbReference>
<gene>
    <name evidence="1" type="ORF">BPSY_2217</name>
</gene>
<evidence type="ECO:0000313" key="2">
    <source>
        <dbReference type="Proteomes" id="UP000029050"/>
    </source>
</evidence>
<evidence type="ECO:0000313" key="1">
    <source>
        <dbReference type="EMBL" id="KFI83379.1"/>
    </source>
</evidence>
<name>A0A087CJC9_9BIFI</name>
<organism evidence="1 2">
    <name type="scientific">Bifidobacterium psychraerophilum</name>
    <dbReference type="NCBI Taxonomy" id="218140"/>
    <lineage>
        <taxon>Bacteria</taxon>
        <taxon>Bacillati</taxon>
        <taxon>Actinomycetota</taxon>
        <taxon>Actinomycetes</taxon>
        <taxon>Bifidobacteriales</taxon>
        <taxon>Bifidobacteriaceae</taxon>
        <taxon>Bifidobacterium</taxon>
    </lineage>
</organism>
<reference evidence="1 2" key="1">
    <citation type="submission" date="2014-03" db="EMBL/GenBank/DDBJ databases">
        <title>Genomics of Bifidobacteria.</title>
        <authorList>
            <person name="Ventura M."/>
            <person name="Milani C."/>
            <person name="Lugli G.A."/>
        </authorList>
    </citation>
    <scope>NUCLEOTIDE SEQUENCE [LARGE SCALE GENOMIC DNA]</scope>
    <source>
        <strain evidence="1 2">LMG 21775</strain>
    </source>
</reference>
<dbReference type="EMBL" id="JGZI01000007">
    <property type="protein sequence ID" value="KFI83379.1"/>
    <property type="molecule type" value="Genomic_DNA"/>
</dbReference>
<dbReference type="STRING" id="218140.BPSY_2217"/>
<dbReference type="AlphaFoldDB" id="A0A087CJC9"/>